<evidence type="ECO:0008006" key="3">
    <source>
        <dbReference type="Google" id="ProtNLM"/>
    </source>
</evidence>
<name>A0A6J4M3S2_9HYPH</name>
<dbReference type="AlphaFoldDB" id="A0A6J4M3S2"/>
<protein>
    <recommendedName>
        <fullName evidence="3">Cytochrome c family protein</fullName>
    </recommendedName>
</protein>
<accession>A0A6J4M3S2</accession>
<evidence type="ECO:0000313" key="2">
    <source>
        <dbReference type="EMBL" id="CAA9349466.1"/>
    </source>
</evidence>
<feature type="non-terminal residue" evidence="2">
    <location>
        <position position="74"/>
    </location>
</feature>
<feature type="transmembrane region" description="Helical" evidence="1">
    <location>
        <begin position="12"/>
        <end position="31"/>
    </location>
</feature>
<keyword evidence="1" id="KW-1133">Transmembrane helix</keyword>
<keyword evidence="1" id="KW-0812">Transmembrane</keyword>
<proteinExistence type="predicted"/>
<dbReference type="EMBL" id="CADCUC010000472">
    <property type="protein sequence ID" value="CAA9349466.1"/>
    <property type="molecule type" value="Genomic_DNA"/>
</dbReference>
<gene>
    <name evidence="2" type="ORF">AVDCRST_MAG90-2360</name>
</gene>
<reference evidence="2" key="1">
    <citation type="submission" date="2020-02" db="EMBL/GenBank/DDBJ databases">
        <authorList>
            <person name="Meier V. D."/>
        </authorList>
    </citation>
    <scope>NUCLEOTIDE SEQUENCE</scope>
    <source>
        <strain evidence="2">AVDCRST_MAG90</strain>
    </source>
</reference>
<organism evidence="2">
    <name type="scientific">uncultured Microvirga sp</name>
    <dbReference type="NCBI Taxonomy" id="412392"/>
    <lineage>
        <taxon>Bacteria</taxon>
        <taxon>Pseudomonadati</taxon>
        <taxon>Pseudomonadota</taxon>
        <taxon>Alphaproteobacteria</taxon>
        <taxon>Hyphomicrobiales</taxon>
        <taxon>Methylobacteriaceae</taxon>
        <taxon>Microvirga</taxon>
        <taxon>environmental samples</taxon>
    </lineage>
</organism>
<sequence length="74" mass="7400">MDSFELNKIAGAVLGSLLFVLGLNTIAGGLFSPRRAGEAGYALPVPVEAPAPGAQAAAQEPLPVLLAKADATRG</sequence>
<evidence type="ECO:0000256" key="1">
    <source>
        <dbReference type="SAM" id="Phobius"/>
    </source>
</evidence>
<keyword evidence="1" id="KW-0472">Membrane</keyword>